<gene>
    <name evidence="2" type="ORF">SAMN05216216_1057</name>
</gene>
<protein>
    <submittedName>
        <fullName evidence="2">Nuclease-related domain-containing protein</fullName>
    </submittedName>
</protein>
<evidence type="ECO:0000313" key="3">
    <source>
        <dbReference type="Proteomes" id="UP000199008"/>
    </source>
</evidence>
<evidence type="ECO:0000313" key="2">
    <source>
        <dbReference type="EMBL" id="SDK57501.1"/>
    </source>
</evidence>
<dbReference type="Proteomes" id="UP000199008">
    <property type="component" value="Unassembled WGS sequence"/>
</dbReference>
<dbReference type="InterPro" id="IPR011528">
    <property type="entry name" value="NERD"/>
</dbReference>
<evidence type="ECO:0000259" key="1">
    <source>
        <dbReference type="PROSITE" id="PS50965"/>
    </source>
</evidence>
<accession>A0A1G9D0P7</accession>
<dbReference type="OrthoDB" id="2418082at2"/>
<keyword evidence="3" id="KW-1185">Reference proteome</keyword>
<feature type="domain" description="NERD" evidence="1">
    <location>
        <begin position="52"/>
        <end position="163"/>
    </location>
</feature>
<organism evidence="2 3">
    <name type="scientific">Lacicoccus qingdaonensis</name>
    <dbReference type="NCBI Taxonomy" id="576118"/>
    <lineage>
        <taxon>Bacteria</taxon>
        <taxon>Bacillati</taxon>
        <taxon>Bacillota</taxon>
        <taxon>Bacilli</taxon>
        <taxon>Bacillales</taxon>
        <taxon>Salinicoccaceae</taxon>
        <taxon>Lacicoccus</taxon>
    </lineage>
</organism>
<dbReference type="PROSITE" id="PS50965">
    <property type="entry name" value="NERD"/>
    <property type="match status" value="1"/>
</dbReference>
<reference evidence="3" key="1">
    <citation type="submission" date="2016-10" db="EMBL/GenBank/DDBJ databases">
        <authorList>
            <person name="Varghese N."/>
            <person name="Submissions S."/>
        </authorList>
    </citation>
    <scope>NUCLEOTIDE SEQUENCE [LARGE SCALE GENOMIC DNA]</scope>
    <source>
        <strain evidence="3">CGMCC 1.8895</strain>
    </source>
</reference>
<dbReference type="EMBL" id="FNFY01000005">
    <property type="protein sequence ID" value="SDK57501.1"/>
    <property type="molecule type" value="Genomic_DNA"/>
</dbReference>
<dbReference type="AlphaFoldDB" id="A0A1G9D0P7"/>
<dbReference type="RefSeq" id="WP_092985051.1">
    <property type="nucleotide sequence ID" value="NZ_FNFY01000005.1"/>
</dbReference>
<dbReference type="Pfam" id="PF08378">
    <property type="entry name" value="NERD"/>
    <property type="match status" value="1"/>
</dbReference>
<dbReference type="STRING" id="576118.SAMN05216216_1057"/>
<sequence>MRRFFYVQNNKGDDFIFLTERSKSNELKYLEALSIRAQLTETESKTLNRLQKGFEGEKRYDKIFDEAGHDKISIFRDIWIKADKSLTQIDSLIVSDDVVVINEIKNYSGQYTYENNVWHVGNIQISDDPIIQSKRASSKLIKIFRENHTNVTVDSNVIFPNPYFILTTNDEFCNASVIKRDRLKIYMRSLNRLSSGRDSHEVVQLIESYSVPEPLHRTGTEFSRLKTGRYCVHCNAYELDSYRGFTICRNCHGRMSNKLHVLTAVRDFQLLFHNGQITTAVIQKILNGEISYSTIQRNLRTYCTPVDHGRSRTYVMQDKSPIV</sequence>
<proteinExistence type="predicted"/>
<name>A0A1G9D0P7_9BACL</name>